<evidence type="ECO:0000259" key="3">
    <source>
        <dbReference type="Pfam" id="PF00535"/>
    </source>
</evidence>
<feature type="domain" description="Glycosyltransferase 2-like" evidence="3">
    <location>
        <begin position="6"/>
        <end position="145"/>
    </location>
</feature>
<reference evidence="5" key="1">
    <citation type="submission" date="2020-08" db="EMBL/GenBank/DDBJ databases">
        <authorList>
            <person name="Cejkova D."/>
            <person name="Kubasova T."/>
            <person name="Jahodarova E."/>
            <person name="Rychlik I."/>
        </authorList>
    </citation>
    <scope>NUCLEOTIDE SEQUENCE</scope>
    <source>
        <strain evidence="5">An582</strain>
    </source>
</reference>
<sequence length="664" mass="78109">MNPLISVIIPVYNVEKYLEKCVDSVITQTYKNFEVILVDDGSTDKSGEICDFFSEKYEYIRTIHKTNGGLADSRNTGLEEAKGEYVYFLDSDDWIEKYALEVLVRQACIENLDVLLFDSRVVDENGKDILDKSHYMRYYRLGDYRGIYSGQEMFAKMIRNKEHYSSVPLLFIKRKAIKILFENILHEDELFTIQLLYSSKRVGYCPEILYVRRMRYGSIMTIPKTPMHYLGMLGVIRGILSIPNCDKNCIRYCCTMYQCSILIYNQLSNNDRIKIVDEKKKILIYFKKNNYYDSNRLKMLCLFSFLYPSYNHIFNEPNQTILSYYLNKVVLLRRYSLILDQLEHIDGKRYFILGTPIHGNLGDHAIAIAQRKMLEKIDPDAPIIEINMSVYRTLKKKLEKHICEKDILVIPGGGWLGNQWYHNQLMVEDVIKRFKNNKIIVLPQTIYFENEKNIETQHQITQAKRIFSTHKRLLFFLRDMRSNSFVKNVLHINSFYAPDLVLSLEFKKDNIPREDVLLCLRNDQEKVLDSNQTEQLIQWIYDKFENVKNTTTVIGDVSEKERKIAVYKKLREFSRGKIIITDRLHAMLFAALSGTPCVAFDNSSMKVTGVYEWIKHLEYIKVVDTIDQAKKLIEKLVYSKKTFKYVPPSFSEMEKTIDSFVFEK</sequence>
<dbReference type="PANTHER" id="PTHR22916:SF51">
    <property type="entry name" value="GLYCOSYLTRANSFERASE EPSH-RELATED"/>
    <property type="match status" value="1"/>
</dbReference>
<dbReference type="InterPro" id="IPR001173">
    <property type="entry name" value="Glyco_trans_2-like"/>
</dbReference>
<dbReference type="RefSeq" id="WP_204906855.1">
    <property type="nucleotide sequence ID" value="NZ_JACJKS010000013.1"/>
</dbReference>
<reference evidence="5" key="2">
    <citation type="journal article" date="2021" name="Sci. Rep.">
        <title>The distribution of antibiotic resistance genes in chicken gut microbiota commensals.</title>
        <authorList>
            <person name="Juricova H."/>
            <person name="Matiasovicova J."/>
            <person name="Kubasova T."/>
            <person name="Cejkova D."/>
            <person name="Rychlik I."/>
        </authorList>
    </citation>
    <scope>NUCLEOTIDE SEQUENCE</scope>
    <source>
        <strain evidence="5">An582</strain>
    </source>
</reference>
<dbReference type="SUPFAM" id="SSF53448">
    <property type="entry name" value="Nucleotide-diphospho-sugar transferases"/>
    <property type="match status" value="1"/>
</dbReference>
<evidence type="ECO:0000313" key="6">
    <source>
        <dbReference type="Proteomes" id="UP000705508"/>
    </source>
</evidence>
<dbReference type="GO" id="GO:0016757">
    <property type="term" value="F:glycosyltransferase activity"/>
    <property type="evidence" value="ECO:0007669"/>
    <property type="project" value="UniProtKB-KW"/>
</dbReference>
<keyword evidence="1" id="KW-0328">Glycosyltransferase</keyword>
<dbReference type="Gene3D" id="3.90.550.10">
    <property type="entry name" value="Spore Coat Polysaccharide Biosynthesis Protein SpsA, Chain A"/>
    <property type="match status" value="1"/>
</dbReference>
<keyword evidence="2" id="KW-0808">Transferase</keyword>
<dbReference type="Pfam" id="PF00535">
    <property type="entry name" value="Glycos_transf_2"/>
    <property type="match status" value="1"/>
</dbReference>
<gene>
    <name evidence="5" type="ORF">H6A20_09330</name>
</gene>
<dbReference type="EMBL" id="JACJKS010000013">
    <property type="protein sequence ID" value="MBM6948850.1"/>
    <property type="molecule type" value="Genomic_DNA"/>
</dbReference>
<dbReference type="Pfam" id="PF04230">
    <property type="entry name" value="PS_pyruv_trans"/>
    <property type="match status" value="1"/>
</dbReference>
<dbReference type="Proteomes" id="UP000705508">
    <property type="component" value="Unassembled WGS sequence"/>
</dbReference>
<feature type="domain" description="Polysaccharide pyruvyl transferase" evidence="4">
    <location>
        <begin position="360"/>
        <end position="604"/>
    </location>
</feature>
<accession>A0A939BH72</accession>
<evidence type="ECO:0000313" key="5">
    <source>
        <dbReference type="EMBL" id="MBM6948850.1"/>
    </source>
</evidence>
<protein>
    <submittedName>
        <fullName evidence="5">Glycosyltransferase</fullName>
    </submittedName>
</protein>
<comment type="caution">
    <text evidence="5">The sequence shown here is derived from an EMBL/GenBank/DDBJ whole genome shotgun (WGS) entry which is preliminary data.</text>
</comment>
<evidence type="ECO:0000256" key="1">
    <source>
        <dbReference type="ARBA" id="ARBA00022676"/>
    </source>
</evidence>
<evidence type="ECO:0000256" key="2">
    <source>
        <dbReference type="ARBA" id="ARBA00022679"/>
    </source>
</evidence>
<dbReference type="PANTHER" id="PTHR22916">
    <property type="entry name" value="GLYCOSYLTRANSFERASE"/>
    <property type="match status" value="1"/>
</dbReference>
<dbReference type="InterPro" id="IPR029044">
    <property type="entry name" value="Nucleotide-diphossugar_trans"/>
</dbReference>
<evidence type="ECO:0000259" key="4">
    <source>
        <dbReference type="Pfam" id="PF04230"/>
    </source>
</evidence>
<dbReference type="CDD" id="cd00761">
    <property type="entry name" value="Glyco_tranf_GTA_type"/>
    <property type="match status" value="1"/>
</dbReference>
<name>A0A939BH72_9CLOT</name>
<proteinExistence type="predicted"/>
<organism evidence="5 6">
    <name type="scientific">Mordavella massiliensis</name>
    <dbReference type="NCBI Taxonomy" id="1871024"/>
    <lineage>
        <taxon>Bacteria</taxon>
        <taxon>Bacillati</taxon>
        <taxon>Bacillota</taxon>
        <taxon>Clostridia</taxon>
        <taxon>Eubacteriales</taxon>
        <taxon>Clostridiaceae</taxon>
        <taxon>Mordavella</taxon>
    </lineage>
</organism>
<dbReference type="InterPro" id="IPR007345">
    <property type="entry name" value="Polysacch_pyruvyl_Trfase"/>
</dbReference>
<dbReference type="AlphaFoldDB" id="A0A939BH72"/>